<name>A0A445GLS8_GLYSO</name>
<gene>
    <name evidence="2" type="ORF">D0Y65_039526</name>
</gene>
<sequence>MAVSFIQEVEGYKIQSHIGDQWVWATDPSGQHSIRSACSVLREDISEEAQDGEFKELWKLKVPPKVAVFAWRLLKDRLPTRDNLRRKQVELHEYLCPFCRTMEECMSPVFSLQESTSSMVGIAVLGESGGNMEDIARDAGSVDIEDVLYIIPLKELQMELQQLCSINACNLPTTI</sequence>
<organism evidence="2 3">
    <name type="scientific">Glycine soja</name>
    <name type="common">Wild soybean</name>
    <dbReference type="NCBI Taxonomy" id="3848"/>
    <lineage>
        <taxon>Eukaryota</taxon>
        <taxon>Viridiplantae</taxon>
        <taxon>Streptophyta</taxon>
        <taxon>Embryophyta</taxon>
        <taxon>Tracheophyta</taxon>
        <taxon>Spermatophyta</taxon>
        <taxon>Magnoliopsida</taxon>
        <taxon>eudicotyledons</taxon>
        <taxon>Gunneridae</taxon>
        <taxon>Pentapetalae</taxon>
        <taxon>rosids</taxon>
        <taxon>fabids</taxon>
        <taxon>Fabales</taxon>
        <taxon>Fabaceae</taxon>
        <taxon>Papilionoideae</taxon>
        <taxon>50 kb inversion clade</taxon>
        <taxon>NPAAA clade</taxon>
        <taxon>indigoferoid/millettioid clade</taxon>
        <taxon>Phaseoleae</taxon>
        <taxon>Glycine</taxon>
        <taxon>Glycine subgen. Soja</taxon>
    </lineage>
</organism>
<dbReference type="AlphaFoldDB" id="A0A445GLS8"/>
<dbReference type="InterPro" id="IPR026960">
    <property type="entry name" value="RVT-Znf"/>
</dbReference>
<protein>
    <recommendedName>
        <fullName evidence="1">Reverse transcriptase zinc-binding domain-containing protein</fullName>
    </recommendedName>
</protein>
<feature type="domain" description="Reverse transcriptase zinc-binding" evidence="1">
    <location>
        <begin position="34"/>
        <end position="109"/>
    </location>
</feature>
<comment type="caution">
    <text evidence="2">The sequence shown here is derived from an EMBL/GenBank/DDBJ whole genome shotgun (WGS) entry which is preliminary data.</text>
</comment>
<keyword evidence="3" id="KW-1185">Reference proteome</keyword>
<reference evidence="2 3" key="1">
    <citation type="submission" date="2018-09" db="EMBL/GenBank/DDBJ databases">
        <title>A high-quality reference genome of wild soybean provides a powerful tool to mine soybean genomes.</title>
        <authorList>
            <person name="Xie M."/>
            <person name="Chung C.Y.L."/>
            <person name="Li M.-W."/>
            <person name="Wong F.-L."/>
            <person name="Chan T.-F."/>
            <person name="Lam H.-M."/>
        </authorList>
    </citation>
    <scope>NUCLEOTIDE SEQUENCE [LARGE SCALE GENOMIC DNA]</scope>
    <source>
        <strain evidence="3">cv. W05</strain>
        <tissue evidence="2">Hypocotyl of etiolated seedlings</tissue>
    </source>
</reference>
<accession>A0A445GLS8</accession>
<dbReference type="Pfam" id="PF13966">
    <property type="entry name" value="zf-RVT"/>
    <property type="match status" value="1"/>
</dbReference>
<evidence type="ECO:0000313" key="2">
    <source>
        <dbReference type="EMBL" id="RZB62230.1"/>
    </source>
</evidence>
<dbReference type="Proteomes" id="UP000289340">
    <property type="component" value="Chromosome 15"/>
</dbReference>
<proteinExistence type="predicted"/>
<evidence type="ECO:0000259" key="1">
    <source>
        <dbReference type="Pfam" id="PF13966"/>
    </source>
</evidence>
<evidence type="ECO:0000313" key="3">
    <source>
        <dbReference type="Proteomes" id="UP000289340"/>
    </source>
</evidence>
<dbReference type="EMBL" id="QZWG01000015">
    <property type="protein sequence ID" value="RZB62230.1"/>
    <property type="molecule type" value="Genomic_DNA"/>
</dbReference>
<dbReference type="EMBL" id="QZWG01000015">
    <property type="protein sequence ID" value="RZB62229.1"/>
    <property type="molecule type" value="Genomic_DNA"/>
</dbReference>